<evidence type="ECO:0000313" key="2">
    <source>
        <dbReference type="Proteomes" id="UP000769157"/>
    </source>
</evidence>
<name>A0A9P8PCI3_9ASCO</name>
<organism evidence="1 2">
    <name type="scientific">Ogataea philodendri</name>
    <dbReference type="NCBI Taxonomy" id="1378263"/>
    <lineage>
        <taxon>Eukaryota</taxon>
        <taxon>Fungi</taxon>
        <taxon>Dikarya</taxon>
        <taxon>Ascomycota</taxon>
        <taxon>Saccharomycotina</taxon>
        <taxon>Pichiomycetes</taxon>
        <taxon>Pichiales</taxon>
        <taxon>Pichiaceae</taxon>
        <taxon>Ogataea</taxon>
    </lineage>
</organism>
<reference evidence="1" key="2">
    <citation type="submission" date="2021-01" db="EMBL/GenBank/DDBJ databases">
        <authorList>
            <person name="Schikora-Tamarit M.A."/>
        </authorList>
    </citation>
    <scope>NUCLEOTIDE SEQUENCE</scope>
    <source>
        <strain evidence="1">CBS6075</strain>
    </source>
</reference>
<accession>A0A9P8PCI3</accession>
<keyword evidence="2" id="KW-1185">Reference proteome</keyword>
<reference evidence="1" key="1">
    <citation type="journal article" date="2021" name="Open Biol.">
        <title>Shared evolutionary footprints suggest mitochondrial oxidative damage underlies multiple complex I losses in fungi.</title>
        <authorList>
            <person name="Schikora-Tamarit M.A."/>
            <person name="Marcet-Houben M."/>
            <person name="Nosek J."/>
            <person name="Gabaldon T."/>
        </authorList>
    </citation>
    <scope>NUCLEOTIDE SEQUENCE</scope>
    <source>
        <strain evidence="1">CBS6075</strain>
    </source>
</reference>
<dbReference type="Proteomes" id="UP000769157">
    <property type="component" value="Unassembled WGS sequence"/>
</dbReference>
<comment type="caution">
    <text evidence="1">The sequence shown here is derived from an EMBL/GenBank/DDBJ whole genome shotgun (WGS) entry which is preliminary data.</text>
</comment>
<proteinExistence type="predicted"/>
<protein>
    <submittedName>
        <fullName evidence="1">Uncharacterized protein</fullName>
    </submittedName>
</protein>
<evidence type="ECO:0000313" key="1">
    <source>
        <dbReference type="EMBL" id="KAH3669281.1"/>
    </source>
</evidence>
<dbReference type="AlphaFoldDB" id="A0A9P8PCI3"/>
<dbReference type="GeneID" id="70233370"/>
<sequence>MTKEHHPVYQTVRQHHHVCAHAVLVGQFHNAFWILFAQNAEQRPIHATDSGLWASHQRWQLEMVSNKHKLVCEPQRAQTHRHGHLRRLVDDAVVKVLSMNKHCVLDAETRRGHDVGFEERFLEPFCRVQGVDGVLRIHHQFSGSFVTFSQEKIQQVESGQVQSMEHLVLVDSVRFRRKLLAVAAGEHALEHLISVCVKIAHLDIGVHKPTVCAHQNNSWPDILHKPERQSKLAFFVRNDHSVVFRQLRSSQRLMHRVVTLKRVKIPLGVAPGYFHLLEMGHLQMTSSLAALLLAHTRRVAPQVFLETVDKPFFFAEKIVPMAKKIEIHLLVQMASEALRIQRSLCSVGDVVFACFDLHRHNHLAAIFQRRLDDNVNQTFQSKHWRPDILLYIKNVGHFHLRVVAISVSRGEFGHPFLDVVNVAQDNSFQFRTVNANAVYRDKVLVKQLLEVFIDEFCGNNVIFQTSLEKLMHN</sequence>
<dbReference type="RefSeq" id="XP_046063544.1">
    <property type="nucleotide sequence ID" value="XM_046202160.1"/>
</dbReference>
<gene>
    <name evidence="1" type="ORF">OGAPHI_001402</name>
</gene>
<dbReference type="EMBL" id="JAEUBE010000137">
    <property type="protein sequence ID" value="KAH3669281.1"/>
    <property type="molecule type" value="Genomic_DNA"/>
</dbReference>